<accession>G7K5P5</accession>
<reference evidence="1 3" key="1">
    <citation type="journal article" date="2011" name="Nature">
        <title>The Medicago genome provides insight into the evolution of rhizobial symbioses.</title>
        <authorList>
            <person name="Young N.D."/>
            <person name="Debelle F."/>
            <person name="Oldroyd G.E."/>
            <person name="Geurts R."/>
            <person name="Cannon S.B."/>
            <person name="Udvardi M.K."/>
            <person name="Benedito V.A."/>
            <person name="Mayer K.F."/>
            <person name="Gouzy J."/>
            <person name="Schoof H."/>
            <person name="Van de Peer Y."/>
            <person name="Proost S."/>
            <person name="Cook D.R."/>
            <person name="Meyers B.C."/>
            <person name="Spannagl M."/>
            <person name="Cheung F."/>
            <person name="De Mita S."/>
            <person name="Krishnakumar V."/>
            <person name="Gundlach H."/>
            <person name="Zhou S."/>
            <person name="Mudge J."/>
            <person name="Bharti A.K."/>
            <person name="Murray J.D."/>
            <person name="Naoumkina M.A."/>
            <person name="Rosen B."/>
            <person name="Silverstein K.A."/>
            <person name="Tang H."/>
            <person name="Rombauts S."/>
            <person name="Zhao P.X."/>
            <person name="Zhou P."/>
            <person name="Barbe V."/>
            <person name="Bardou P."/>
            <person name="Bechner M."/>
            <person name="Bellec A."/>
            <person name="Berger A."/>
            <person name="Berges H."/>
            <person name="Bidwell S."/>
            <person name="Bisseling T."/>
            <person name="Choisne N."/>
            <person name="Couloux A."/>
            <person name="Denny R."/>
            <person name="Deshpande S."/>
            <person name="Dai X."/>
            <person name="Doyle J.J."/>
            <person name="Dudez A.M."/>
            <person name="Farmer A.D."/>
            <person name="Fouteau S."/>
            <person name="Franken C."/>
            <person name="Gibelin C."/>
            <person name="Gish J."/>
            <person name="Goldstein S."/>
            <person name="Gonzalez A.J."/>
            <person name="Green P.J."/>
            <person name="Hallab A."/>
            <person name="Hartog M."/>
            <person name="Hua A."/>
            <person name="Humphray S.J."/>
            <person name="Jeong D.H."/>
            <person name="Jing Y."/>
            <person name="Jocker A."/>
            <person name="Kenton S.M."/>
            <person name="Kim D.J."/>
            <person name="Klee K."/>
            <person name="Lai H."/>
            <person name="Lang C."/>
            <person name="Lin S."/>
            <person name="Macmil S.L."/>
            <person name="Magdelenat G."/>
            <person name="Matthews L."/>
            <person name="McCorrison J."/>
            <person name="Monaghan E.L."/>
            <person name="Mun J.H."/>
            <person name="Najar F.Z."/>
            <person name="Nicholson C."/>
            <person name="Noirot C."/>
            <person name="O'Bleness M."/>
            <person name="Paule C.R."/>
            <person name="Poulain J."/>
            <person name="Prion F."/>
            <person name="Qin B."/>
            <person name="Qu C."/>
            <person name="Retzel E.F."/>
            <person name="Riddle C."/>
            <person name="Sallet E."/>
            <person name="Samain S."/>
            <person name="Samson N."/>
            <person name="Sanders I."/>
            <person name="Saurat O."/>
            <person name="Scarpelli C."/>
            <person name="Schiex T."/>
            <person name="Segurens B."/>
            <person name="Severin A.J."/>
            <person name="Sherrier D.J."/>
            <person name="Shi R."/>
            <person name="Sims S."/>
            <person name="Singer S.R."/>
            <person name="Sinharoy S."/>
            <person name="Sterck L."/>
            <person name="Viollet A."/>
            <person name="Wang B.B."/>
            <person name="Wang K."/>
            <person name="Wang M."/>
            <person name="Wang X."/>
            <person name="Warfsmann J."/>
            <person name="Weissenbach J."/>
            <person name="White D.D."/>
            <person name="White J.D."/>
            <person name="Wiley G.B."/>
            <person name="Wincker P."/>
            <person name="Xing Y."/>
            <person name="Yang L."/>
            <person name="Yao Z."/>
            <person name="Ying F."/>
            <person name="Zhai J."/>
            <person name="Zhou L."/>
            <person name="Zuber A."/>
            <person name="Denarie J."/>
            <person name="Dixon R.A."/>
            <person name="May G.D."/>
            <person name="Schwartz D.C."/>
            <person name="Rogers J."/>
            <person name="Quetier F."/>
            <person name="Town C.D."/>
            <person name="Roe B.A."/>
        </authorList>
    </citation>
    <scope>NUCLEOTIDE SEQUENCE [LARGE SCALE GENOMIC DNA]</scope>
    <source>
        <strain evidence="1">A17</strain>
        <strain evidence="2 3">cv. Jemalong A17</strain>
    </source>
</reference>
<dbReference type="AlphaFoldDB" id="G7K5P5"/>
<dbReference type="EMBL" id="CM001221">
    <property type="protein sequence ID" value="AES98870.2"/>
    <property type="molecule type" value="Genomic_DNA"/>
</dbReference>
<name>G7K5P5_MEDTR</name>
<sequence length="99" mass="11741">MYGMSSIQDQLNRLFPLEDVDCFRRTQTYLRTYHIGDYVNIKVNRAIREDVPARILDMFNSQYGASLLVHVRYLHHTCVRLSCFCWKPKSCGNSNFLCW</sequence>
<dbReference type="STRING" id="3880.G7K5P5"/>
<dbReference type="PaxDb" id="3880-AES98870"/>
<dbReference type="Proteomes" id="UP000002051">
    <property type="component" value="Chromosome 5"/>
</dbReference>
<evidence type="ECO:0000313" key="3">
    <source>
        <dbReference type="Proteomes" id="UP000002051"/>
    </source>
</evidence>
<keyword evidence="3" id="KW-1185">Reference proteome</keyword>
<dbReference type="EnsemblPlants" id="AES98870">
    <property type="protein sequence ID" value="AES98870"/>
    <property type="gene ID" value="MTR_5g073870"/>
</dbReference>
<evidence type="ECO:0000313" key="1">
    <source>
        <dbReference type="EMBL" id="AES98870.2"/>
    </source>
</evidence>
<gene>
    <name evidence="1" type="ordered locus">MTR_5g073870</name>
</gene>
<reference evidence="1 3" key="2">
    <citation type="journal article" date="2014" name="BMC Genomics">
        <title>An improved genome release (version Mt4.0) for the model legume Medicago truncatula.</title>
        <authorList>
            <person name="Tang H."/>
            <person name="Krishnakumar V."/>
            <person name="Bidwell S."/>
            <person name="Rosen B."/>
            <person name="Chan A."/>
            <person name="Zhou S."/>
            <person name="Gentzbittel L."/>
            <person name="Childs K.L."/>
            <person name="Yandell M."/>
            <person name="Gundlach H."/>
            <person name="Mayer K.F."/>
            <person name="Schwartz D.C."/>
            <person name="Town C.D."/>
        </authorList>
    </citation>
    <scope>GENOME REANNOTATION</scope>
    <source>
        <strain evidence="2 3">cv. Jemalong A17</strain>
    </source>
</reference>
<accession>A0A0C3XPD3</accession>
<organism evidence="1 3">
    <name type="scientific">Medicago truncatula</name>
    <name type="common">Barrel medic</name>
    <name type="synonym">Medicago tribuloides</name>
    <dbReference type="NCBI Taxonomy" id="3880"/>
    <lineage>
        <taxon>Eukaryota</taxon>
        <taxon>Viridiplantae</taxon>
        <taxon>Streptophyta</taxon>
        <taxon>Embryophyta</taxon>
        <taxon>Tracheophyta</taxon>
        <taxon>Spermatophyta</taxon>
        <taxon>Magnoliopsida</taxon>
        <taxon>eudicotyledons</taxon>
        <taxon>Gunneridae</taxon>
        <taxon>Pentapetalae</taxon>
        <taxon>rosids</taxon>
        <taxon>fabids</taxon>
        <taxon>Fabales</taxon>
        <taxon>Fabaceae</taxon>
        <taxon>Papilionoideae</taxon>
        <taxon>50 kb inversion clade</taxon>
        <taxon>NPAAA clade</taxon>
        <taxon>Hologalegina</taxon>
        <taxon>IRL clade</taxon>
        <taxon>Trifolieae</taxon>
        <taxon>Medicago</taxon>
    </lineage>
</organism>
<protein>
    <submittedName>
        <fullName evidence="1 2">Uncharacterized protein</fullName>
    </submittedName>
</protein>
<reference evidence="2" key="3">
    <citation type="submission" date="2015-04" db="UniProtKB">
        <authorList>
            <consortium name="EnsemblPlants"/>
        </authorList>
    </citation>
    <scope>IDENTIFICATION</scope>
    <source>
        <strain evidence="2">cv. Jemalong A17</strain>
    </source>
</reference>
<proteinExistence type="predicted"/>
<dbReference type="HOGENOM" id="CLU_2323969_0_0_1"/>
<evidence type="ECO:0000313" key="2">
    <source>
        <dbReference type="EnsemblPlants" id="AES98870"/>
    </source>
</evidence>